<name>A0A346PB85_9EURY</name>
<feature type="transmembrane region" description="Helical" evidence="1">
    <location>
        <begin position="167"/>
        <end position="191"/>
    </location>
</feature>
<protein>
    <submittedName>
        <fullName evidence="2">Uncharacterized protein</fullName>
    </submittedName>
</protein>
<sequence length="505" mass="50050">MSEVVAIGLALSIGITIGTVLVGSQVAVLASVAGLAAAGAIVLLASEQAVVRGVGGVLAVPVSLLVLAPTVLVADLVRVGGVGRYAGVTVWALLVAAFAAGLFVWERFGDGGVRRGATGTVVAAVGVVGVALFRLVPESAARERAGVAAADAAGWLWNAVVVADGPWALGSFAVLLFATAVGLRTSLNYVALERFMPPDRRASVSAALDGLERGCDVAVRLAVVIGLAAVVVPTLADQVESTLLTPGDLAAVVPAPLGEGLAALITASSLRLVLCLVLGLAVGFAGLEWLRRALRRDAARVFATLVAPALGGGVVAVALAWALAEPVLAADPAAGLDGVAPASVVALAGAVPPFALAAGVLAVGLVSLASLSFAVVGLRTFRIVPRRAIGAALAAGAILLLAAGLAVVGRVELAIATAAGAFVVWDVGEYGDGMRRDLGAGSTTVRAEFVHLGGSLLSGLVIAGGTIALYRWTAVDAPVTDPAYAALAVVTGLLAVVLVAWALRG</sequence>
<dbReference type="Pfam" id="PF24363">
    <property type="entry name" value="DUF7519"/>
    <property type="match status" value="1"/>
</dbReference>
<dbReference type="Proteomes" id="UP000258707">
    <property type="component" value="Chromosome"/>
</dbReference>
<dbReference type="EMBL" id="CP024047">
    <property type="protein sequence ID" value="AXR76780.1"/>
    <property type="molecule type" value="Genomic_DNA"/>
</dbReference>
<organism evidence="2 3">
    <name type="scientific">Natrarchaeobaculum sulfurireducens</name>
    <dbReference type="NCBI Taxonomy" id="2044521"/>
    <lineage>
        <taxon>Archaea</taxon>
        <taxon>Methanobacteriati</taxon>
        <taxon>Methanobacteriota</taxon>
        <taxon>Stenosarchaea group</taxon>
        <taxon>Halobacteria</taxon>
        <taxon>Halobacteriales</taxon>
        <taxon>Natrialbaceae</taxon>
        <taxon>Natrarchaeobaculum</taxon>
    </lineage>
</organism>
<feature type="transmembrane region" description="Helical" evidence="1">
    <location>
        <begin position="344"/>
        <end position="376"/>
    </location>
</feature>
<feature type="transmembrane region" description="Helical" evidence="1">
    <location>
        <begin position="413"/>
        <end position="428"/>
    </location>
</feature>
<feature type="transmembrane region" description="Helical" evidence="1">
    <location>
        <begin position="57"/>
        <end position="79"/>
    </location>
</feature>
<feature type="transmembrane region" description="Helical" evidence="1">
    <location>
        <begin position="302"/>
        <end position="324"/>
    </location>
</feature>
<proteinExistence type="predicted"/>
<keyword evidence="1" id="KW-1133">Transmembrane helix</keyword>
<keyword evidence="1" id="KW-0812">Transmembrane</keyword>
<feature type="transmembrane region" description="Helical" evidence="1">
    <location>
        <begin position="85"/>
        <end position="105"/>
    </location>
</feature>
<feature type="transmembrane region" description="Helical" evidence="1">
    <location>
        <begin position="270"/>
        <end position="290"/>
    </location>
</feature>
<evidence type="ECO:0000256" key="1">
    <source>
        <dbReference type="SAM" id="Phobius"/>
    </source>
</evidence>
<feature type="transmembrane region" description="Helical" evidence="1">
    <location>
        <begin position="482"/>
        <end position="503"/>
    </location>
</feature>
<reference evidence="3" key="1">
    <citation type="submission" date="2017-10" db="EMBL/GenBank/DDBJ databases">
        <title>Phenotypic and genomic properties of facultatively anaerobic sulfur-reducing natronoarchaea from hypersaline soda lakes.</title>
        <authorList>
            <person name="Sorokin D.Y."/>
            <person name="Kublanov I.V."/>
            <person name="Roman P."/>
            <person name="Sinninghe Damste J.S."/>
            <person name="Golyshin P.N."/>
            <person name="Rojo D."/>
            <person name="Ciordia S."/>
            <person name="Mena Md.C."/>
            <person name="Ferrer M."/>
            <person name="Messina E."/>
            <person name="Smedile F."/>
            <person name="La Spada G."/>
            <person name="La Cono V."/>
            <person name="Yakimov M.M."/>
        </authorList>
    </citation>
    <scope>NUCLEOTIDE SEQUENCE [LARGE SCALE GENOMIC DNA]</scope>
    <source>
        <strain evidence="3">AArc1</strain>
    </source>
</reference>
<dbReference type="InterPro" id="IPR055941">
    <property type="entry name" value="DUF7519"/>
</dbReference>
<keyword evidence="1" id="KW-0472">Membrane</keyword>
<feature type="transmembrane region" description="Helical" evidence="1">
    <location>
        <begin position="217"/>
        <end position="236"/>
    </location>
</feature>
<evidence type="ECO:0000313" key="2">
    <source>
        <dbReference type="EMBL" id="AXR76780.1"/>
    </source>
</evidence>
<evidence type="ECO:0000313" key="3">
    <source>
        <dbReference type="Proteomes" id="UP000258707"/>
    </source>
</evidence>
<dbReference type="KEGG" id="nan:AArc1_0436"/>
<accession>A0A346PB85</accession>
<feature type="transmembrane region" description="Helical" evidence="1">
    <location>
        <begin position="388"/>
        <end position="407"/>
    </location>
</feature>
<dbReference type="AlphaFoldDB" id="A0A346PB85"/>
<feature type="transmembrane region" description="Helical" evidence="1">
    <location>
        <begin position="26"/>
        <end position="45"/>
    </location>
</feature>
<feature type="transmembrane region" description="Helical" evidence="1">
    <location>
        <begin position="117"/>
        <end position="136"/>
    </location>
</feature>
<feature type="transmembrane region" description="Helical" evidence="1">
    <location>
        <begin position="449"/>
        <end position="470"/>
    </location>
</feature>
<gene>
    <name evidence="2" type="ORF">AArc1_0436</name>
</gene>